<evidence type="ECO:0000313" key="1">
    <source>
        <dbReference type="EMBL" id="QFS47147.1"/>
    </source>
</evidence>
<organism evidence="1 2">
    <name type="scientific">Nostoc sphaeroides CCNUC1</name>
    <dbReference type="NCBI Taxonomy" id="2653204"/>
    <lineage>
        <taxon>Bacteria</taxon>
        <taxon>Bacillati</taxon>
        <taxon>Cyanobacteriota</taxon>
        <taxon>Cyanophyceae</taxon>
        <taxon>Nostocales</taxon>
        <taxon>Nostocaceae</taxon>
        <taxon>Nostoc</taxon>
    </lineage>
</organism>
<proteinExistence type="predicted"/>
<protein>
    <submittedName>
        <fullName evidence="1">Uncharacterized protein</fullName>
    </submittedName>
</protein>
<dbReference type="EMBL" id="CP045226">
    <property type="protein sequence ID" value="QFS47147.1"/>
    <property type="molecule type" value="Genomic_DNA"/>
</dbReference>
<reference evidence="1 2" key="1">
    <citation type="submission" date="2019-10" db="EMBL/GenBank/DDBJ databases">
        <title>Genomic and transcriptomic insights into the perfect genentic adaptation of a filamentous nitrogen-fixing cyanobacterium to rice fields.</title>
        <authorList>
            <person name="Chen Z."/>
        </authorList>
    </citation>
    <scope>NUCLEOTIDE SEQUENCE [LARGE SCALE GENOMIC DNA]</scope>
    <source>
        <strain evidence="1">CCNUC1</strain>
    </source>
</reference>
<dbReference type="AlphaFoldDB" id="A0A5P8W342"/>
<sequence>MLKMIDPYDFEDDDFDFEDEDLLKIKPISQMTEGEKLQRFKRFFDSSSRAMLQDCLFRIVNYEDGTGTLEILCPNEVVRQRLSKKKRKISNNINTCWSHIRWFSLCVKQDNELDCQKFTRNGDLVTS</sequence>
<evidence type="ECO:0000313" key="2">
    <source>
        <dbReference type="Proteomes" id="UP000326678"/>
    </source>
</evidence>
<dbReference type="KEGG" id="nsh:GXM_04637"/>
<keyword evidence="2" id="KW-1185">Reference proteome</keyword>
<name>A0A5P8W342_9NOSO</name>
<gene>
    <name evidence="1" type="ORF">GXM_04637</name>
</gene>
<accession>A0A5P8W342</accession>
<dbReference type="Proteomes" id="UP000326678">
    <property type="component" value="Chromosome Gxm1"/>
</dbReference>